<reference evidence="3 4" key="1">
    <citation type="submission" date="2019-05" db="EMBL/GenBank/DDBJ databases">
        <title>Emergence of the Ug99 lineage of the wheat stem rust pathogen through somatic hybridization.</title>
        <authorList>
            <person name="Li F."/>
            <person name="Upadhyaya N.M."/>
            <person name="Sperschneider J."/>
            <person name="Matny O."/>
            <person name="Nguyen-Phuc H."/>
            <person name="Mago R."/>
            <person name="Raley C."/>
            <person name="Miller M.E."/>
            <person name="Silverstein K.A.T."/>
            <person name="Henningsen E."/>
            <person name="Hirsch C.D."/>
            <person name="Visser B."/>
            <person name="Pretorius Z.A."/>
            <person name="Steffenson B.J."/>
            <person name="Schwessinger B."/>
            <person name="Dodds P.N."/>
            <person name="Figueroa M."/>
        </authorList>
    </citation>
    <scope>NUCLEOTIDE SEQUENCE [LARGE SCALE GENOMIC DNA]</scope>
    <source>
        <strain evidence="3">21-0</strain>
    </source>
</reference>
<dbReference type="InterPro" id="IPR046496">
    <property type="entry name" value="DUF6589"/>
</dbReference>
<feature type="region of interest" description="Disordered" evidence="1">
    <location>
        <begin position="164"/>
        <end position="204"/>
    </location>
</feature>
<evidence type="ECO:0000259" key="2">
    <source>
        <dbReference type="Pfam" id="PF20231"/>
    </source>
</evidence>
<feature type="domain" description="DUF6589" evidence="2">
    <location>
        <begin position="1"/>
        <end position="128"/>
    </location>
</feature>
<dbReference type="Proteomes" id="UP000324748">
    <property type="component" value="Unassembled WGS sequence"/>
</dbReference>
<comment type="caution">
    <text evidence="3">The sequence shown here is derived from an EMBL/GenBank/DDBJ whole genome shotgun (WGS) entry which is preliminary data.</text>
</comment>
<dbReference type="AlphaFoldDB" id="A0A5B0N3W4"/>
<organism evidence="3 4">
    <name type="scientific">Puccinia graminis f. sp. tritici</name>
    <dbReference type="NCBI Taxonomy" id="56615"/>
    <lineage>
        <taxon>Eukaryota</taxon>
        <taxon>Fungi</taxon>
        <taxon>Dikarya</taxon>
        <taxon>Basidiomycota</taxon>
        <taxon>Pucciniomycotina</taxon>
        <taxon>Pucciniomycetes</taxon>
        <taxon>Pucciniales</taxon>
        <taxon>Pucciniaceae</taxon>
        <taxon>Puccinia</taxon>
    </lineage>
</organism>
<dbReference type="OrthoDB" id="2506434at2759"/>
<proteinExistence type="predicted"/>
<dbReference type="Pfam" id="PF20231">
    <property type="entry name" value="DUF6589"/>
    <property type="match status" value="1"/>
</dbReference>
<gene>
    <name evidence="3" type="ORF">PGT21_011471</name>
</gene>
<evidence type="ECO:0000313" key="4">
    <source>
        <dbReference type="Proteomes" id="UP000324748"/>
    </source>
</evidence>
<dbReference type="EMBL" id="VSWC01000118">
    <property type="protein sequence ID" value="KAA1083915.1"/>
    <property type="molecule type" value="Genomic_DNA"/>
</dbReference>
<name>A0A5B0N3W4_PUCGR</name>
<accession>A0A5B0N3W4</accession>
<evidence type="ECO:0000313" key="3">
    <source>
        <dbReference type="EMBL" id="KAA1083915.1"/>
    </source>
</evidence>
<protein>
    <recommendedName>
        <fullName evidence="2">DUF6589 domain-containing protein</fullName>
    </recommendedName>
</protein>
<keyword evidence="4" id="KW-1185">Reference proteome</keyword>
<feature type="compositionally biased region" description="Polar residues" evidence="1">
    <location>
        <begin position="188"/>
        <end position="200"/>
    </location>
</feature>
<sequence length="266" mass="30635">MKAGDIGRLMNVWKMWAVMSQGLKGLNNYSSYLPRMILLLTEYLPTPLAKLFRHSLLFSPSGRDNHFLSKDAYLELQNYWLKFVYNRSTKGTQISRLKDVFSLNIHLLRSLLHSIRKESGATVFTQSHKNILHSQALNVVMRMSERYDIFDLARQDKSVIEEPETAKRNDNVVADQPLSHEPSEPNVIDQTASTHKNQPAKSKKPKMIKVEDSFVNGFIKLQNEYKADPLLTRFKLHMPCDSSADEIDLDQEMEDVVIENSTTHEI</sequence>
<evidence type="ECO:0000256" key="1">
    <source>
        <dbReference type="SAM" id="MobiDB-lite"/>
    </source>
</evidence>